<dbReference type="InterPro" id="IPR051396">
    <property type="entry name" value="Bact_Antivir_Def_Nuclease"/>
</dbReference>
<dbReference type="Pfam" id="PF13304">
    <property type="entry name" value="AAA_21"/>
    <property type="match status" value="1"/>
</dbReference>
<dbReference type="CDD" id="cd00267">
    <property type="entry name" value="ABC_ATPase"/>
    <property type="match status" value="1"/>
</dbReference>
<accession>A0ABU8KPM2</accession>
<dbReference type="InterPro" id="IPR027417">
    <property type="entry name" value="P-loop_NTPase"/>
</dbReference>
<evidence type="ECO:0000259" key="2">
    <source>
        <dbReference type="Pfam" id="PF20469"/>
    </source>
</evidence>
<comment type="caution">
    <text evidence="3">The sequence shown here is derived from an EMBL/GenBank/DDBJ whole genome shotgun (WGS) entry which is preliminary data.</text>
</comment>
<evidence type="ECO:0000313" key="3">
    <source>
        <dbReference type="EMBL" id="MEI9407654.1"/>
    </source>
</evidence>
<name>A0ABU8KPM2_9HYPH</name>
<organism evidence="3 4">
    <name type="scientific">Mesorhizobium salmacidum</name>
    <dbReference type="NCBI Taxonomy" id="3015171"/>
    <lineage>
        <taxon>Bacteria</taxon>
        <taxon>Pseudomonadati</taxon>
        <taxon>Pseudomonadota</taxon>
        <taxon>Alphaproteobacteria</taxon>
        <taxon>Hyphomicrobiales</taxon>
        <taxon>Phyllobacteriaceae</taxon>
        <taxon>Mesorhizobium</taxon>
    </lineage>
</organism>
<dbReference type="PANTHER" id="PTHR43581:SF4">
    <property type="entry name" value="ATP_GTP PHOSPHATASE"/>
    <property type="match status" value="1"/>
</dbReference>
<protein>
    <submittedName>
        <fullName evidence="3">AAA family ATPase</fullName>
    </submittedName>
</protein>
<gene>
    <name evidence="3" type="ORF">O7A60_02525</name>
</gene>
<dbReference type="PANTHER" id="PTHR43581">
    <property type="entry name" value="ATP/GTP PHOSPHATASE"/>
    <property type="match status" value="1"/>
</dbReference>
<feature type="domain" description="ATPase AAA-type core" evidence="1">
    <location>
        <begin position="27"/>
        <end position="352"/>
    </location>
</feature>
<dbReference type="SUPFAM" id="SSF52540">
    <property type="entry name" value="P-loop containing nucleoside triphosphate hydrolases"/>
    <property type="match status" value="1"/>
</dbReference>
<sequence>MQISRVVVRNYRALANVDIDVCEDLCCIIGENNTGKSALLRAIQICLDVSLPSSYRALIREDINSAVDVSHPNQVLVGVELSNFQGKVNEEALVSTWKIGADKARIFYRFRPKPSIRERLNNGEVPPGTLTLEDYSWDLRAGGDPALDLADLEWDDEDVGEPVRFADLQSYLVVALAALRDVEADLRNARVSPLVRLIEAFDVLPPEQKALIDILNDANAKIEGAKTISDVADAIDKSFKNVSGPAFEMGVGLGLASATFQSIIRNLKVLLSDATLMKFEPSRNGLGMNNILYIAILIEYLQKRIARASTAGQLLLIEEPEAHLHPQLQMALLIALRKFGIQVILTTHSPQVTSQAPFKTFVSLTRKADLTVAAGTLADNSALSEPEISDLERYLDATKSNLLFARRVMLVEGPAELFLIPAMVEAVKGIQLERSGISIIAIYGVHFDVYAKLFAEGSLEKRCAIVADADLLPSDADDNFDVDEHAPDLAALRSPLVEVFAGATTFERELVSVDTLPMFIAATKDLGATKTTKSLEEIYTELTDILSDADPDHLLEDGGSIVLSAAKRFGKARFAQVAARHAHLCTALPSYIENAVDWLSE</sequence>
<proteinExistence type="predicted"/>
<dbReference type="Gene3D" id="3.40.50.300">
    <property type="entry name" value="P-loop containing nucleotide triphosphate hydrolases"/>
    <property type="match status" value="1"/>
</dbReference>
<feature type="domain" description="OLD protein-like TOPRIM" evidence="2">
    <location>
        <begin position="403"/>
        <end position="470"/>
    </location>
</feature>
<dbReference type="RefSeq" id="WP_337104861.1">
    <property type="nucleotide sequence ID" value="NZ_JAPYKS010000001.1"/>
</dbReference>
<evidence type="ECO:0000259" key="1">
    <source>
        <dbReference type="Pfam" id="PF13304"/>
    </source>
</evidence>
<dbReference type="CDD" id="cd01026">
    <property type="entry name" value="TOPRIM_OLD"/>
    <property type="match status" value="1"/>
</dbReference>
<dbReference type="Pfam" id="PF20469">
    <property type="entry name" value="OLD-like_TOPRIM"/>
    <property type="match status" value="1"/>
</dbReference>
<dbReference type="EMBL" id="JAPYKS010000001">
    <property type="protein sequence ID" value="MEI9407654.1"/>
    <property type="molecule type" value="Genomic_DNA"/>
</dbReference>
<dbReference type="InterPro" id="IPR003959">
    <property type="entry name" value="ATPase_AAA_core"/>
</dbReference>
<reference evidence="3 4" key="1">
    <citation type="submission" date="2022-12" db="EMBL/GenBank/DDBJ databases">
        <authorList>
            <person name="Muema E."/>
        </authorList>
    </citation>
    <scope>NUCLEOTIDE SEQUENCE [LARGE SCALE GENOMIC DNA]</scope>
    <source>
        <strain evidence="4">1326</strain>
    </source>
</reference>
<dbReference type="InterPro" id="IPR034139">
    <property type="entry name" value="TOPRIM_OLD"/>
</dbReference>
<keyword evidence="4" id="KW-1185">Reference proteome</keyword>
<evidence type="ECO:0000313" key="4">
    <source>
        <dbReference type="Proteomes" id="UP001387293"/>
    </source>
</evidence>
<dbReference type="Proteomes" id="UP001387293">
    <property type="component" value="Unassembled WGS sequence"/>
</dbReference>